<evidence type="ECO:0000259" key="14">
    <source>
        <dbReference type="PROSITE" id="PS51384"/>
    </source>
</evidence>
<dbReference type="GO" id="GO:0050660">
    <property type="term" value="F:flavin adenine dinucleotide binding"/>
    <property type="evidence" value="ECO:0007669"/>
    <property type="project" value="InterPro"/>
</dbReference>
<sequence>MTTTGPFIPLDAPFTADQRSWLSGFVAGMQTRLFSGGPADDAGTAGSAPALHVLYGSQTGNAEAVAEDAAAAARAQGFAPVVCALDDMDLDRFAGLGQVLIVTSTYGEGEMPDNAELFWEALSAESAPRLDGMNFAVLALGDTGYDGFCQAGKLIDMRLEQLGAQRIVPRVDCDVEFEELVATWIAETLPLVAAVEGIVGDGAPVPAAPAAPARAKSQWTRKNPYPAVLTSNVLLSGEDSAKEIRHYEFALADSGLEYEAGDALNVVPVNDTELVHAILGRLGLDGATVPEGHDDTLEHLLTYNYEITAPSVDLLEEIEKHTGNEELTYVLRHGDKAALDEWLWGRDILDVLLLDPAPGLSAEQFLALLRPLQHRAYSISSSPNACDGSVHLTVAAVRYGTDGRERRGVCSTFLADRVGESRVGIFVSKNKAFRVPADDTAPMIMVGPGTGIAPFRGFLQERRARGATGKNWLFFGDQKRGCDYIYENELAEFADSGVLTRLDLAFSRDQAEKIYVQTRMKEHGAELFAWLEEGGHFYICGDASRMAKDVDRALHEIVAEHGGMSDEQAAEYVTTLKREKRYVRDVY</sequence>
<keyword evidence="7 12" id="KW-0521">NADP</keyword>
<gene>
    <name evidence="15" type="ORF">Z045_22945</name>
</gene>
<dbReference type="Gene3D" id="2.40.30.10">
    <property type="entry name" value="Translation factors"/>
    <property type="match status" value="1"/>
</dbReference>
<dbReference type="Pfam" id="PF00667">
    <property type="entry name" value="FAD_binding_1"/>
    <property type="match status" value="1"/>
</dbReference>
<dbReference type="RefSeq" id="WP_060654356.1">
    <property type="nucleotide sequence ID" value="NZ_AZXY01000015.1"/>
</dbReference>
<dbReference type="PATRIC" id="fig|1441730.3.peg.4802"/>
<dbReference type="SUPFAM" id="SSF63380">
    <property type="entry name" value="Riboflavin synthase domain-like"/>
    <property type="match status" value="1"/>
</dbReference>
<dbReference type="Proteomes" id="UP000053060">
    <property type="component" value="Unassembled WGS sequence"/>
</dbReference>
<feature type="binding site" evidence="12">
    <location>
        <position position="587"/>
    </location>
    <ligand>
        <name>FAD</name>
        <dbReference type="ChEBI" id="CHEBI:57692"/>
    </ligand>
</feature>
<dbReference type="InterPro" id="IPR029039">
    <property type="entry name" value="Flavoprotein-like_sf"/>
</dbReference>
<feature type="domain" description="FAD-binding FR-type" evidence="14">
    <location>
        <begin position="222"/>
        <end position="436"/>
    </location>
</feature>
<dbReference type="FunFam" id="3.40.50.80:FF:000001">
    <property type="entry name" value="NADPH--cytochrome P450 reductase 1"/>
    <property type="match status" value="1"/>
</dbReference>
<evidence type="ECO:0000256" key="9">
    <source>
        <dbReference type="ARBA" id="ARBA00023002"/>
    </source>
</evidence>
<dbReference type="Pfam" id="PF00258">
    <property type="entry name" value="Flavodoxin_1"/>
    <property type="match status" value="1"/>
</dbReference>
<evidence type="ECO:0000313" key="16">
    <source>
        <dbReference type="Proteomes" id="UP000053060"/>
    </source>
</evidence>
<feature type="binding site" evidence="12">
    <location>
        <begin position="375"/>
        <end position="378"/>
    </location>
    <ligand>
        <name>FAD</name>
        <dbReference type="ChEBI" id="CHEBI:57692"/>
    </ligand>
</feature>
<dbReference type="PRINTS" id="PR00371">
    <property type="entry name" value="FPNCR"/>
</dbReference>
<dbReference type="EMBL" id="AZXY01000015">
    <property type="protein sequence ID" value="KSZ56460.1"/>
    <property type="molecule type" value="Genomic_DNA"/>
</dbReference>
<reference evidence="15 16" key="2">
    <citation type="journal article" date="2016" name="Genome Announc.">
        <title>Draft Genome Sequence of a Versatile Hydrocarbon-Degrading Bacterium, Rhodococcus pyridinivorans Strain KG-16, Collected from Oil Fields in India.</title>
        <authorList>
            <person name="Aggarwal R.K."/>
            <person name="Dawar C."/>
            <person name="Phanindranath R."/>
            <person name="Mutnuri L."/>
            <person name="Dayal A.M."/>
        </authorList>
    </citation>
    <scope>NUCLEOTIDE SEQUENCE [LARGE SCALE GENOMIC DNA]</scope>
    <source>
        <strain evidence="15 16">KG-16</strain>
    </source>
</reference>
<keyword evidence="8" id="KW-0249">Electron transport</keyword>
<protein>
    <recommendedName>
        <fullName evidence="1">assimilatory sulfite reductase (NADPH)</fullName>
        <ecNumber evidence="1">1.8.1.2</ecNumber>
    </recommendedName>
</protein>
<evidence type="ECO:0000256" key="5">
    <source>
        <dbReference type="ARBA" id="ARBA00022643"/>
    </source>
</evidence>
<evidence type="ECO:0000256" key="3">
    <source>
        <dbReference type="ARBA" id="ARBA00022605"/>
    </source>
</evidence>
<evidence type="ECO:0000256" key="4">
    <source>
        <dbReference type="ARBA" id="ARBA00022630"/>
    </source>
</evidence>
<comment type="cofactor">
    <cofactor evidence="12">
        <name>FMN</name>
        <dbReference type="ChEBI" id="CHEBI:58210"/>
    </cofactor>
    <text evidence="12">Binds 1 FMN per subunit.</text>
</comment>
<keyword evidence="3" id="KW-0028">Amino-acid biosynthesis</keyword>
<feature type="binding site" evidence="12">
    <location>
        <position position="549"/>
    </location>
    <ligand>
        <name>NADP(+)</name>
        <dbReference type="ChEBI" id="CHEBI:58349"/>
    </ligand>
</feature>
<dbReference type="InterPro" id="IPR003097">
    <property type="entry name" value="CysJ-like_FAD-binding"/>
</dbReference>
<dbReference type="InterPro" id="IPR017938">
    <property type="entry name" value="Riboflavin_synthase-like_b-brl"/>
</dbReference>
<dbReference type="InterPro" id="IPR001094">
    <property type="entry name" value="Flavdoxin-like"/>
</dbReference>
<feature type="binding site" evidence="12">
    <location>
        <begin position="408"/>
        <end position="411"/>
    </location>
    <ligand>
        <name>FAD</name>
        <dbReference type="ChEBI" id="CHEBI:57692"/>
    </ligand>
</feature>
<dbReference type="InterPro" id="IPR010199">
    <property type="entry name" value="CysJ"/>
</dbReference>
<feature type="binding site" evidence="12">
    <location>
        <position position="308"/>
    </location>
    <ligand>
        <name>FAD</name>
        <dbReference type="ChEBI" id="CHEBI:57692"/>
    </ligand>
</feature>
<dbReference type="InterPro" id="IPR001433">
    <property type="entry name" value="OxRdtase_FAD/NAD-bd"/>
</dbReference>
<evidence type="ECO:0000259" key="13">
    <source>
        <dbReference type="PROSITE" id="PS50902"/>
    </source>
</evidence>
<evidence type="ECO:0000256" key="7">
    <source>
        <dbReference type="ARBA" id="ARBA00022857"/>
    </source>
</evidence>
<evidence type="ECO:0000256" key="6">
    <source>
        <dbReference type="ARBA" id="ARBA00022827"/>
    </source>
</evidence>
<keyword evidence="5 12" id="KW-0288">FMN</keyword>
<proteinExistence type="predicted"/>
<feature type="binding site" evidence="12">
    <location>
        <begin position="393"/>
        <end position="395"/>
    </location>
    <ligand>
        <name>FAD</name>
        <dbReference type="ChEBI" id="CHEBI:57692"/>
    </ligand>
</feature>
<dbReference type="GO" id="GO:0005829">
    <property type="term" value="C:cytosol"/>
    <property type="evidence" value="ECO:0007669"/>
    <property type="project" value="TreeGrafter"/>
</dbReference>
<dbReference type="InterPro" id="IPR039261">
    <property type="entry name" value="FNR_nucleotide-bd"/>
</dbReference>
<dbReference type="InterPro" id="IPR023173">
    <property type="entry name" value="NADPH_Cyt_P450_Rdtase_alpha"/>
</dbReference>
<dbReference type="PRINTS" id="PR00369">
    <property type="entry name" value="FLAVODOXIN"/>
</dbReference>
<feature type="binding site" evidence="12">
    <location>
        <position position="399"/>
    </location>
    <ligand>
        <name>FAD</name>
        <dbReference type="ChEBI" id="CHEBI:57692"/>
    </ligand>
</feature>
<dbReference type="SUPFAM" id="SSF52343">
    <property type="entry name" value="Ferredoxin reductase-like, C-terminal NADP-linked domain"/>
    <property type="match status" value="1"/>
</dbReference>
<dbReference type="GO" id="GO:0010181">
    <property type="term" value="F:FMN binding"/>
    <property type="evidence" value="ECO:0007669"/>
    <property type="project" value="InterPro"/>
</dbReference>
<dbReference type="AlphaFoldDB" id="A0A0V9UF66"/>
<dbReference type="PROSITE" id="PS51384">
    <property type="entry name" value="FAD_FR"/>
    <property type="match status" value="1"/>
</dbReference>
<dbReference type="EC" id="1.8.1.2" evidence="1"/>
<comment type="cofactor">
    <cofactor evidence="12">
        <name>FAD</name>
        <dbReference type="ChEBI" id="CHEBI:57692"/>
    </cofactor>
    <text evidence="12">Binds 1 FAD per subunit.</text>
</comment>
<feature type="binding site" evidence="12">
    <location>
        <begin position="104"/>
        <end position="107"/>
    </location>
    <ligand>
        <name>FMN</name>
        <dbReference type="ChEBI" id="CHEBI:58210"/>
    </ligand>
</feature>
<evidence type="ECO:0000256" key="8">
    <source>
        <dbReference type="ARBA" id="ARBA00022982"/>
    </source>
</evidence>
<dbReference type="PIRSF" id="PIRSF000207">
    <property type="entry name" value="SiR-FP_CysJ"/>
    <property type="match status" value="1"/>
</dbReference>
<feature type="binding site" evidence="12">
    <location>
        <begin position="507"/>
        <end position="508"/>
    </location>
    <ligand>
        <name>NADP(+)</name>
        <dbReference type="ChEBI" id="CHEBI:58349"/>
    </ligand>
</feature>
<keyword evidence="4" id="KW-0285">Flavoprotein</keyword>
<name>A0A0V9UF66_9NOCA</name>
<keyword evidence="6 12" id="KW-0274">FAD</keyword>
<dbReference type="PROSITE" id="PS50902">
    <property type="entry name" value="FLAVODOXIN_LIKE"/>
    <property type="match status" value="1"/>
</dbReference>
<dbReference type="Gene3D" id="1.20.990.10">
    <property type="entry name" value="NADPH-cytochrome p450 Reductase, Chain A, domain 3"/>
    <property type="match status" value="1"/>
</dbReference>
<evidence type="ECO:0000256" key="10">
    <source>
        <dbReference type="ARBA" id="ARBA00023192"/>
    </source>
</evidence>
<dbReference type="Gene3D" id="3.40.50.80">
    <property type="entry name" value="Nucleotide-binding domain of ferredoxin-NADP reductase (FNR) module"/>
    <property type="match status" value="1"/>
</dbReference>
<dbReference type="NCBIfam" id="NF004859">
    <property type="entry name" value="PRK06214.1"/>
    <property type="match status" value="1"/>
</dbReference>
<feature type="binding site" evidence="12">
    <location>
        <begin position="57"/>
        <end position="62"/>
    </location>
    <ligand>
        <name>FMN</name>
        <dbReference type="ChEBI" id="CHEBI:58210"/>
    </ligand>
</feature>
<dbReference type="PANTHER" id="PTHR19384">
    <property type="entry name" value="NITRIC OXIDE SYNTHASE-RELATED"/>
    <property type="match status" value="1"/>
</dbReference>
<feature type="domain" description="Flavodoxin-like" evidence="13">
    <location>
        <begin position="51"/>
        <end position="189"/>
    </location>
</feature>
<dbReference type="GO" id="GO:0004783">
    <property type="term" value="F:sulfite reductase (NADPH) activity"/>
    <property type="evidence" value="ECO:0007669"/>
    <property type="project" value="UniProtKB-EC"/>
</dbReference>
<evidence type="ECO:0000256" key="1">
    <source>
        <dbReference type="ARBA" id="ARBA00012604"/>
    </source>
</evidence>
<comment type="catalytic activity">
    <reaction evidence="11">
        <text>hydrogen sulfide + 3 NADP(+) + 3 H2O = sulfite + 3 NADPH + 4 H(+)</text>
        <dbReference type="Rhea" id="RHEA:13801"/>
        <dbReference type="ChEBI" id="CHEBI:15377"/>
        <dbReference type="ChEBI" id="CHEBI:15378"/>
        <dbReference type="ChEBI" id="CHEBI:17359"/>
        <dbReference type="ChEBI" id="CHEBI:29919"/>
        <dbReference type="ChEBI" id="CHEBI:57783"/>
        <dbReference type="ChEBI" id="CHEBI:58349"/>
        <dbReference type="EC" id="1.8.1.2"/>
    </reaction>
</comment>
<dbReference type="InterPro" id="IPR001709">
    <property type="entry name" value="Flavoprot_Pyr_Nucl_cyt_Rdtase"/>
</dbReference>
<dbReference type="GO" id="GO:0019344">
    <property type="term" value="P:cysteine biosynthetic process"/>
    <property type="evidence" value="ECO:0007669"/>
    <property type="project" value="UniProtKB-KW"/>
</dbReference>
<dbReference type="Gene3D" id="3.40.50.360">
    <property type="match status" value="1"/>
</dbReference>
<feature type="binding site" evidence="12">
    <location>
        <begin position="140"/>
        <end position="149"/>
    </location>
    <ligand>
        <name>FMN</name>
        <dbReference type="ChEBI" id="CHEBI:58210"/>
    </ligand>
</feature>
<dbReference type="CDD" id="cd06199">
    <property type="entry name" value="SiR"/>
    <property type="match status" value="1"/>
</dbReference>
<dbReference type="InterPro" id="IPR017927">
    <property type="entry name" value="FAD-bd_FR_type"/>
</dbReference>
<accession>A0A0V9UF66</accession>
<organism evidence="15 16">
    <name type="scientific">Rhodococcus pyridinivorans KG-16</name>
    <dbReference type="NCBI Taxonomy" id="1441730"/>
    <lineage>
        <taxon>Bacteria</taxon>
        <taxon>Bacillati</taxon>
        <taxon>Actinomycetota</taxon>
        <taxon>Actinomycetes</taxon>
        <taxon>Mycobacteriales</taxon>
        <taxon>Nocardiaceae</taxon>
        <taxon>Rhodococcus</taxon>
    </lineage>
</organism>
<keyword evidence="9" id="KW-0560">Oxidoreductase</keyword>
<evidence type="ECO:0000256" key="12">
    <source>
        <dbReference type="PIRSR" id="PIRSR000207-1"/>
    </source>
</evidence>
<keyword evidence="2" id="KW-0813">Transport</keyword>
<evidence type="ECO:0000256" key="2">
    <source>
        <dbReference type="ARBA" id="ARBA00022448"/>
    </source>
</evidence>
<reference evidence="16" key="1">
    <citation type="submission" date="2015-01" db="EMBL/GenBank/DDBJ databases">
        <title>Draft genome sequence of Rhodococcus pyridinivorans strain KG-16, a hydrocarbon-degrading bacterium.</title>
        <authorList>
            <person name="Aggarwal R.K."/>
            <person name="Dawar C."/>
        </authorList>
    </citation>
    <scope>NUCLEOTIDE SEQUENCE [LARGE SCALE GENOMIC DNA]</scope>
    <source>
        <strain evidence="16">KG-16</strain>
    </source>
</reference>
<evidence type="ECO:0000256" key="11">
    <source>
        <dbReference type="ARBA" id="ARBA00052219"/>
    </source>
</evidence>
<feature type="binding site" evidence="12">
    <location>
        <begin position="513"/>
        <end position="517"/>
    </location>
    <ligand>
        <name>NADP(+)</name>
        <dbReference type="ChEBI" id="CHEBI:58349"/>
    </ligand>
</feature>
<dbReference type="Pfam" id="PF00175">
    <property type="entry name" value="NAD_binding_1"/>
    <property type="match status" value="1"/>
</dbReference>
<comment type="caution">
    <text evidence="15">The sequence shown here is derived from an EMBL/GenBank/DDBJ whole genome shotgun (WGS) entry which is preliminary data.</text>
</comment>
<evidence type="ECO:0000313" key="15">
    <source>
        <dbReference type="EMBL" id="KSZ56460.1"/>
    </source>
</evidence>
<dbReference type="InterPro" id="IPR008254">
    <property type="entry name" value="Flavodoxin/NO_synth"/>
</dbReference>
<keyword evidence="10" id="KW-0198">Cysteine biosynthesis</keyword>
<dbReference type="SUPFAM" id="SSF52218">
    <property type="entry name" value="Flavoproteins"/>
    <property type="match status" value="1"/>
</dbReference>
<dbReference type="PANTHER" id="PTHR19384:SF128">
    <property type="entry name" value="NADPH OXIDOREDUCTASE A"/>
    <property type="match status" value="1"/>
</dbReference>